<feature type="transmembrane region" description="Helical" evidence="5">
    <location>
        <begin position="94"/>
        <end position="117"/>
    </location>
</feature>
<comment type="caution">
    <text evidence="8">The sequence shown here is derived from an EMBL/GenBank/DDBJ whole genome shotgun (WGS) entry which is preliminary data.</text>
</comment>
<proteinExistence type="predicted"/>
<dbReference type="EMBL" id="BTSY01000005">
    <property type="protein sequence ID" value="GMT29425.1"/>
    <property type="molecule type" value="Genomic_DNA"/>
</dbReference>
<gene>
    <name evidence="8" type="ORF">PFISCL1PPCAC_20722</name>
</gene>
<evidence type="ECO:0000313" key="8">
    <source>
        <dbReference type="EMBL" id="GMT29425.1"/>
    </source>
</evidence>
<dbReference type="PANTHER" id="PTHR22950">
    <property type="entry name" value="AMINO ACID TRANSPORTER"/>
    <property type="match status" value="1"/>
</dbReference>
<reference evidence="8" key="1">
    <citation type="submission" date="2023-10" db="EMBL/GenBank/DDBJ databases">
        <title>Genome assembly of Pristionchus species.</title>
        <authorList>
            <person name="Yoshida K."/>
            <person name="Sommer R.J."/>
        </authorList>
    </citation>
    <scope>NUCLEOTIDE SEQUENCE</scope>
    <source>
        <strain evidence="8">RS5133</strain>
    </source>
</reference>
<dbReference type="Proteomes" id="UP001432322">
    <property type="component" value="Unassembled WGS sequence"/>
</dbReference>
<dbReference type="Gene3D" id="1.20.1740.10">
    <property type="entry name" value="Amino acid/polyamine transporter I"/>
    <property type="match status" value="1"/>
</dbReference>
<name>A0AAV5WFN7_9BILA</name>
<keyword evidence="4 5" id="KW-0472">Membrane</keyword>
<sequence>MAYFCLYFYVCALVNADSRCKNKLCINSRPFVCVDSQIAHSTKDGSKEKTESEGEPMQRGYHWIVCAVLIIGEMAGGGLVALPSSFINTGLWPGILMATVSAVLTGYTSVQLGDNWLMMQKRWPEYHMPCRKPYPEMAYRAVGNIGSAFVSIIIAIQQFGMSVVFLLLASNNISSFLYSFWQIKINFCFTALAVAAFITPFLMLGSAKDFWQAGFVATFSTSIAVVLMIIGVHHDWGTCTPEVDFPPVVINNFFLAYGTIMFAYGVHSVIPTLQNDMKIPNDFTKSIVLGFVVTLILYLPISILGYLVYGGSQGSSIISSLQLTWVQQTVNILITIHVTVTQIIICSPLSLQIEELFRVPNQFGVRRVIVRCTIVICVLFTALSIPKFGVILDLIGGTTITLLSMILPAIFNLCLIASSKKRQLIKNSKQSQDSIYASVTDVFHHNSSPLLVMNFCVLAFGLIGGIASTSSAIAKLATTKWELPCYVEVFMGTLSFKGEGGVVSCCGRFKNITSMTGVDASGFCTL</sequence>
<dbReference type="FunFam" id="1.20.1740.10:FF:000052">
    <property type="entry name" value="Lysine histidine transporter-like 3"/>
    <property type="match status" value="1"/>
</dbReference>
<feature type="transmembrane region" description="Helical" evidence="5">
    <location>
        <begin position="210"/>
        <end position="233"/>
    </location>
</feature>
<keyword evidence="9" id="KW-1185">Reference proteome</keyword>
<feature type="transmembrane region" description="Helical" evidence="5">
    <location>
        <begin position="368"/>
        <end position="388"/>
    </location>
</feature>
<dbReference type="PANTHER" id="PTHR22950:SF703">
    <property type="entry name" value="AMINO ACID TRANSPORTER TRANSMEMBRANE DOMAIN-CONTAINING PROTEIN"/>
    <property type="match status" value="1"/>
</dbReference>
<evidence type="ECO:0000256" key="4">
    <source>
        <dbReference type="ARBA" id="ARBA00023136"/>
    </source>
</evidence>
<protein>
    <recommendedName>
        <fullName evidence="7">Amino acid transporter transmembrane domain-containing protein</fullName>
    </recommendedName>
</protein>
<dbReference type="InterPro" id="IPR013057">
    <property type="entry name" value="AA_transpt_TM"/>
</dbReference>
<feature type="transmembrane region" description="Helical" evidence="5">
    <location>
        <begin position="61"/>
        <end position="82"/>
    </location>
</feature>
<evidence type="ECO:0000256" key="6">
    <source>
        <dbReference type="SAM" id="SignalP"/>
    </source>
</evidence>
<keyword evidence="2 5" id="KW-0812">Transmembrane</keyword>
<evidence type="ECO:0000256" key="3">
    <source>
        <dbReference type="ARBA" id="ARBA00022989"/>
    </source>
</evidence>
<accession>A0AAV5WFN7</accession>
<keyword evidence="6" id="KW-0732">Signal</keyword>
<evidence type="ECO:0000259" key="7">
    <source>
        <dbReference type="Pfam" id="PF01490"/>
    </source>
</evidence>
<feature type="transmembrane region" description="Helical" evidence="5">
    <location>
        <begin position="181"/>
        <end position="203"/>
    </location>
</feature>
<feature type="transmembrane region" description="Helical" evidence="5">
    <location>
        <begin position="394"/>
        <end position="417"/>
    </location>
</feature>
<feature type="domain" description="Amino acid transporter transmembrane" evidence="7">
    <location>
        <begin position="63"/>
        <end position="423"/>
    </location>
</feature>
<evidence type="ECO:0000256" key="1">
    <source>
        <dbReference type="ARBA" id="ARBA00004141"/>
    </source>
</evidence>
<evidence type="ECO:0000313" key="9">
    <source>
        <dbReference type="Proteomes" id="UP001432322"/>
    </source>
</evidence>
<feature type="transmembrane region" description="Helical" evidence="5">
    <location>
        <begin position="329"/>
        <end position="347"/>
    </location>
</feature>
<organism evidence="8 9">
    <name type="scientific">Pristionchus fissidentatus</name>
    <dbReference type="NCBI Taxonomy" id="1538716"/>
    <lineage>
        <taxon>Eukaryota</taxon>
        <taxon>Metazoa</taxon>
        <taxon>Ecdysozoa</taxon>
        <taxon>Nematoda</taxon>
        <taxon>Chromadorea</taxon>
        <taxon>Rhabditida</taxon>
        <taxon>Rhabditina</taxon>
        <taxon>Diplogasteromorpha</taxon>
        <taxon>Diplogasteroidea</taxon>
        <taxon>Neodiplogasteridae</taxon>
        <taxon>Pristionchus</taxon>
    </lineage>
</organism>
<dbReference type="GO" id="GO:0005774">
    <property type="term" value="C:vacuolar membrane"/>
    <property type="evidence" value="ECO:0007669"/>
    <property type="project" value="TreeGrafter"/>
</dbReference>
<feature type="transmembrane region" description="Helical" evidence="5">
    <location>
        <begin position="138"/>
        <end position="169"/>
    </location>
</feature>
<feature type="transmembrane region" description="Helical" evidence="5">
    <location>
        <begin position="287"/>
        <end position="309"/>
    </location>
</feature>
<feature type="transmembrane region" description="Helical" evidence="5">
    <location>
        <begin position="451"/>
        <end position="474"/>
    </location>
</feature>
<dbReference type="AlphaFoldDB" id="A0AAV5WFN7"/>
<comment type="subcellular location">
    <subcellularLocation>
        <location evidence="1">Membrane</location>
        <topology evidence="1">Multi-pass membrane protein</topology>
    </subcellularLocation>
</comment>
<feature type="signal peptide" evidence="6">
    <location>
        <begin position="1"/>
        <end position="16"/>
    </location>
</feature>
<keyword evidence="3 5" id="KW-1133">Transmembrane helix</keyword>
<evidence type="ECO:0000256" key="5">
    <source>
        <dbReference type="SAM" id="Phobius"/>
    </source>
</evidence>
<evidence type="ECO:0000256" key="2">
    <source>
        <dbReference type="ARBA" id="ARBA00022692"/>
    </source>
</evidence>
<feature type="chain" id="PRO_5043428316" description="Amino acid transporter transmembrane domain-containing protein" evidence="6">
    <location>
        <begin position="17"/>
        <end position="526"/>
    </location>
</feature>
<feature type="transmembrane region" description="Helical" evidence="5">
    <location>
        <begin position="245"/>
        <end position="266"/>
    </location>
</feature>
<dbReference type="Pfam" id="PF01490">
    <property type="entry name" value="Aa_trans"/>
    <property type="match status" value="1"/>
</dbReference>
<dbReference type="GO" id="GO:0015179">
    <property type="term" value="F:L-amino acid transmembrane transporter activity"/>
    <property type="evidence" value="ECO:0007669"/>
    <property type="project" value="TreeGrafter"/>
</dbReference>